<comment type="caution">
    <text evidence="2">The sequence shown here is derived from an EMBL/GenBank/DDBJ whole genome shotgun (WGS) entry which is preliminary data.</text>
</comment>
<proteinExistence type="predicted"/>
<organism evidence="2 3">
    <name type="scientific">Paraglomus occultum</name>
    <dbReference type="NCBI Taxonomy" id="144539"/>
    <lineage>
        <taxon>Eukaryota</taxon>
        <taxon>Fungi</taxon>
        <taxon>Fungi incertae sedis</taxon>
        <taxon>Mucoromycota</taxon>
        <taxon>Glomeromycotina</taxon>
        <taxon>Glomeromycetes</taxon>
        <taxon>Paraglomerales</taxon>
        <taxon>Paraglomeraceae</taxon>
        <taxon>Paraglomus</taxon>
    </lineage>
</organism>
<feature type="compositionally biased region" description="Basic and acidic residues" evidence="1">
    <location>
        <begin position="1"/>
        <end position="10"/>
    </location>
</feature>
<evidence type="ECO:0000313" key="3">
    <source>
        <dbReference type="Proteomes" id="UP000789572"/>
    </source>
</evidence>
<accession>A0A9N9CJG2</accession>
<reference evidence="2" key="1">
    <citation type="submission" date="2021-06" db="EMBL/GenBank/DDBJ databases">
        <authorList>
            <person name="Kallberg Y."/>
            <person name="Tangrot J."/>
            <person name="Rosling A."/>
        </authorList>
    </citation>
    <scope>NUCLEOTIDE SEQUENCE</scope>
    <source>
        <strain evidence="2">IA702</strain>
    </source>
</reference>
<dbReference type="AlphaFoldDB" id="A0A9N9CJG2"/>
<protein>
    <submittedName>
        <fullName evidence="2">7586_t:CDS:1</fullName>
    </submittedName>
</protein>
<dbReference type="Proteomes" id="UP000789572">
    <property type="component" value="Unassembled WGS sequence"/>
</dbReference>
<gene>
    <name evidence="2" type="ORF">POCULU_LOCUS7518</name>
</gene>
<name>A0A9N9CJG2_9GLOM</name>
<evidence type="ECO:0000313" key="2">
    <source>
        <dbReference type="EMBL" id="CAG8602090.1"/>
    </source>
</evidence>
<feature type="non-terminal residue" evidence="2">
    <location>
        <position position="1"/>
    </location>
</feature>
<evidence type="ECO:0000256" key="1">
    <source>
        <dbReference type="SAM" id="MobiDB-lite"/>
    </source>
</evidence>
<sequence length="51" mass="5682">MKDAHIKRQPSDPYPRAGDGFLIPKDSTALSPDQMTRLFDDVTQKSHNSAP</sequence>
<dbReference type="EMBL" id="CAJVPJ010001736">
    <property type="protein sequence ID" value="CAG8602090.1"/>
    <property type="molecule type" value="Genomic_DNA"/>
</dbReference>
<keyword evidence="3" id="KW-1185">Reference proteome</keyword>
<feature type="region of interest" description="Disordered" evidence="1">
    <location>
        <begin position="1"/>
        <end position="29"/>
    </location>
</feature>